<dbReference type="InterPro" id="IPR007037">
    <property type="entry name" value="SIP_rossman_dom"/>
</dbReference>
<proteinExistence type="predicted"/>
<dbReference type="InterPro" id="IPR013113">
    <property type="entry name" value="SIP_FAD-bd"/>
</dbReference>
<dbReference type="Proteomes" id="UP001081071">
    <property type="component" value="Unassembled WGS sequence"/>
</dbReference>
<dbReference type="EMBL" id="JAPWIJ010000012">
    <property type="protein sequence ID" value="MCZ4521618.1"/>
    <property type="molecule type" value="Genomic_DNA"/>
</dbReference>
<comment type="caution">
    <text evidence="2">The sequence shown here is derived from an EMBL/GenBank/DDBJ whole genome shotgun (WGS) entry which is preliminary data.</text>
</comment>
<sequence>MATKTVQRFFYAEVVSTARISPSIVRVVFGGDGLAGYTSNGVADECVSLYFPGGSEDRPPAMTEKDGDWAYRDIDEPEHRNYTVRSWDEAAKEMTIDFVAHKGGIAAAWALAAAPGDIVGLWGPRGWYSPPSGTAWQLLVADLTGLPALSRAVEELPEGFPVRAIVEVLDDGDKIPIETKADLSIEWLIGGNGHGPSRLVAAVRAEVLPDGPGYVWFAGEAASSRDVRKYLRAERGFGNAQFETIGYWRVRAEEWLQKYEAVEDRLHGEYQQLIDAGVEEADAENRWEELLEEAGL</sequence>
<dbReference type="RefSeq" id="WP_269608075.1">
    <property type="nucleotide sequence ID" value="NZ_JAPWIJ010000012.1"/>
</dbReference>
<dbReference type="PROSITE" id="PS51384">
    <property type="entry name" value="FAD_FR"/>
    <property type="match status" value="1"/>
</dbReference>
<dbReference type="SUPFAM" id="SSF63380">
    <property type="entry name" value="Riboflavin synthase domain-like"/>
    <property type="match status" value="1"/>
</dbReference>
<evidence type="ECO:0000313" key="3">
    <source>
        <dbReference type="Proteomes" id="UP001081071"/>
    </source>
</evidence>
<dbReference type="Gene3D" id="3.40.50.80">
    <property type="entry name" value="Nucleotide-binding domain of ferredoxin-NADP reductase (FNR) module"/>
    <property type="match status" value="1"/>
</dbReference>
<dbReference type="InterPro" id="IPR017927">
    <property type="entry name" value="FAD-bd_FR_type"/>
</dbReference>
<dbReference type="Gene3D" id="2.40.30.10">
    <property type="entry name" value="Translation factors"/>
    <property type="match status" value="1"/>
</dbReference>
<dbReference type="InterPro" id="IPR039261">
    <property type="entry name" value="FNR_nucleotide-bd"/>
</dbReference>
<dbReference type="PANTHER" id="PTHR30157">
    <property type="entry name" value="FERRIC REDUCTASE, NADPH-DEPENDENT"/>
    <property type="match status" value="1"/>
</dbReference>
<dbReference type="Pfam" id="PF08021">
    <property type="entry name" value="FAD_binding_9"/>
    <property type="match status" value="1"/>
</dbReference>
<organism evidence="2 3">
    <name type="scientific">Rhodococcus ruber</name>
    <dbReference type="NCBI Taxonomy" id="1830"/>
    <lineage>
        <taxon>Bacteria</taxon>
        <taxon>Bacillati</taxon>
        <taxon>Actinomycetota</taxon>
        <taxon>Actinomycetes</taxon>
        <taxon>Mycobacteriales</taxon>
        <taxon>Nocardiaceae</taxon>
        <taxon>Rhodococcus</taxon>
    </lineage>
</organism>
<gene>
    <name evidence="2" type="ORF">O4220_24120</name>
</gene>
<dbReference type="Pfam" id="PF04954">
    <property type="entry name" value="SIP"/>
    <property type="match status" value="1"/>
</dbReference>
<dbReference type="CDD" id="cd06193">
    <property type="entry name" value="siderophore_interacting"/>
    <property type="match status" value="1"/>
</dbReference>
<dbReference type="PANTHER" id="PTHR30157:SF0">
    <property type="entry name" value="NADPH-DEPENDENT FERRIC-CHELATE REDUCTASE"/>
    <property type="match status" value="1"/>
</dbReference>
<dbReference type="InterPro" id="IPR017938">
    <property type="entry name" value="Riboflavin_synthase-like_b-brl"/>
</dbReference>
<accession>A0ABT4MKV2</accession>
<dbReference type="InterPro" id="IPR039374">
    <property type="entry name" value="SIP_fam"/>
</dbReference>
<feature type="domain" description="FAD-binding FR-type" evidence="1">
    <location>
        <begin position="7"/>
        <end position="131"/>
    </location>
</feature>
<evidence type="ECO:0000313" key="2">
    <source>
        <dbReference type="EMBL" id="MCZ4521618.1"/>
    </source>
</evidence>
<evidence type="ECO:0000259" key="1">
    <source>
        <dbReference type="PROSITE" id="PS51384"/>
    </source>
</evidence>
<keyword evidence="3" id="KW-1185">Reference proteome</keyword>
<reference evidence="2" key="1">
    <citation type="submission" date="2022-12" db="EMBL/GenBank/DDBJ databases">
        <authorList>
            <person name="Krivoruchko A.V."/>
            <person name="Elkin A."/>
        </authorList>
    </citation>
    <scope>NUCLEOTIDE SEQUENCE</scope>
    <source>
        <strain evidence="2">IEGM 1391</strain>
    </source>
</reference>
<name>A0ABT4MKV2_9NOCA</name>
<protein>
    <submittedName>
        <fullName evidence="2">Siderophore-interacting protein</fullName>
    </submittedName>
</protein>